<dbReference type="InterPro" id="IPR000914">
    <property type="entry name" value="SBP_5_dom"/>
</dbReference>
<evidence type="ECO:0000313" key="3">
    <source>
        <dbReference type="Proteomes" id="UP000243937"/>
    </source>
</evidence>
<dbReference type="AlphaFoldDB" id="A0A1Y0D280"/>
<dbReference type="EMBL" id="CP021377">
    <property type="protein sequence ID" value="ART81631.1"/>
    <property type="molecule type" value="Genomic_DNA"/>
</dbReference>
<dbReference type="GO" id="GO:1904680">
    <property type="term" value="F:peptide transmembrane transporter activity"/>
    <property type="evidence" value="ECO:0007669"/>
    <property type="project" value="TreeGrafter"/>
</dbReference>
<dbReference type="SUPFAM" id="SSF53850">
    <property type="entry name" value="Periplasmic binding protein-like II"/>
    <property type="match status" value="1"/>
</dbReference>
<dbReference type="PROSITE" id="PS51257">
    <property type="entry name" value="PROKAR_LIPOPROTEIN"/>
    <property type="match status" value="1"/>
</dbReference>
<gene>
    <name evidence="2" type="ORF">CBP31_02445</name>
</gene>
<dbReference type="Gene3D" id="3.40.190.10">
    <property type="entry name" value="Periplasmic binding protein-like II"/>
    <property type="match status" value="2"/>
</dbReference>
<dbReference type="PIRSF" id="PIRSF002741">
    <property type="entry name" value="MppA"/>
    <property type="match status" value="1"/>
</dbReference>
<dbReference type="PANTHER" id="PTHR30290">
    <property type="entry name" value="PERIPLASMIC BINDING COMPONENT OF ABC TRANSPORTER"/>
    <property type="match status" value="1"/>
</dbReference>
<dbReference type="OrthoDB" id="9801912at2"/>
<sequence>MRLWLWALLPALLLAGCNDKDPQLAQNSLLYCTPSSPSSFNPQLVISTETLDATAHQLYDRLLTLDPLSQQPSPALATDWQRSDDGLRYRFSLRSNVAFHHTPWFSPSRPFNAQDVAFSFTRLADKQHPYHQVSGGRYPFFSAVNWAQLVKQVEVINEHEVEFVLNHANADFLHYLASDYAVILSAEYGAQLLAASTPQLLDQQPVGTGPFLLNLYRPDEFIRYHRHPDYWQTGGSLQHLVLDITPKSSKRLAKMLSGECDAMANPAASQLEVIQKHPDIALSYAAGSNVAVLALNTQKPPFNDPRVRNAIRLVLNKNDILQAVYFGRASLAESLLPAPFWQQAELAHPSTFISSTTHPAISPTISPATNSPLMPTKNAVSRDQLAPFPDPEQEQEQEQQLVEAKNLLAQAGLSGGFKMTLLMPAGARAYNPDGLKTGQLLQQQLAPLGIKLTLRPLDEQVLRNSLLAGQQDAVLTGWSADMPSPDNILRNLLSCQAISAGTNASRWCNPAFEVELNLALTEPDRLRRHAYYQAAQYLAQLDVALIPLIHSRRHLAYRYSIAGLQLLPYGGINFQLAEKE</sequence>
<dbReference type="InterPro" id="IPR039424">
    <property type="entry name" value="SBP_5"/>
</dbReference>
<name>A0A1Y0D280_9GAMM</name>
<reference evidence="2 3" key="1">
    <citation type="journal article" date="2014" name="Int. J. Syst. Evol. Microbiol.">
        <title>Oceanisphaera profunda sp. nov., a marine bacterium isolated from deep-sea sediment, and emended description of the genus Oceanisphaera.</title>
        <authorList>
            <person name="Xu Z."/>
            <person name="Zhang X.Y."/>
            <person name="Su H.N."/>
            <person name="Yu Z.C."/>
            <person name="Liu C."/>
            <person name="Li H."/>
            <person name="Chen X.L."/>
            <person name="Song X.Y."/>
            <person name="Xie B.B."/>
            <person name="Qin Q.L."/>
            <person name="Zhou B.C."/>
            <person name="Shi M."/>
            <person name="Huang Y."/>
            <person name="Zhang Y.Z."/>
        </authorList>
    </citation>
    <scope>NUCLEOTIDE SEQUENCE [LARGE SCALE GENOMIC DNA]</scope>
    <source>
        <strain evidence="2 3">SM1222</strain>
    </source>
</reference>
<proteinExistence type="predicted"/>
<dbReference type="Pfam" id="PF00496">
    <property type="entry name" value="SBP_bac_5"/>
    <property type="match status" value="1"/>
</dbReference>
<dbReference type="GO" id="GO:0043190">
    <property type="term" value="C:ATP-binding cassette (ABC) transporter complex"/>
    <property type="evidence" value="ECO:0007669"/>
    <property type="project" value="InterPro"/>
</dbReference>
<dbReference type="GO" id="GO:0030288">
    <property type="term" value="C:outer membrane-bounded periplasmic space"/>
    <property type="evidence" value="ECO:0007669"/>
    <property type="project" value="UniProtKB-ARBA"/>
</dbReference>
<dbReference type="InterPro" id="IPR030678">
    <property type="entry name" value="Peptide/Ni-bd"/>
</dbReference>
<dbReference type="CDD" id="cd08493">
    <property type="entry name" value="PBP2_DppA_like"/>
    <property type="match status" value="1"/>
</dbReference>
<organism evidence="2 3">
    <name type="scientific">Oceanisphaera profunda</name>
    <dbReference type="NCBI Taxonomy" id="1416627"/>
    <lineage>
        <taxon>Bacteria</taxon>
        <taxon>Pseudomonadati</taxon>
        <taxon>Pseudomonadota</taxon>
        <taxon>Gammaproteobacteria</taxon>
        <taxon>Aeromonadales</taxon>
        <taxon>Aeromonadaceae</taxon>
        <taxon>Oceanisphaera</taxon>
    </lineage>
</organism>
<protein>
    <submittedName>
        <fullName evidence="2">ABC transporter substrate-binding protein</fullName>
    </submittedName>
</protein>
<feature type="domain" description="Solute-binding protein family 5" evidence="1">
    <location>
        <begin position="72"/>
        <end position="498"/>
    </location>
</feature>
<keyword evidence="3" id="KW-1185">Reference proteome</keyword>
<dbReference type="PANTHER" id="PTHR30290:SF28">
    <property type="entry name" value="ABC TRANSPORTER PERIPLASMIC-BINDING PROTEIN SAPA-RELATED"/>
    <property type="match status" value="1"/>
</dbReference>
<dbReference type="Gene3D" id="3.10.105.10">
    <property type="entry name" value="Dipeptide-binding Protein, Domain 3"/>
    <property type="match status" value="2"/>
</dbReference>
<accession>A0A1Y0D280</accession>
<dbReference type="Proteomes" id="UP000243937">
    <property type="component" value="Chromosome"/>
</dbReference>
<dbReference type="KEGG" id="opf:CBP31_02445"/>
<evidence type="ECO:0000259" key="1">
    <source>
        <dbReference type="Pfam" id="PF00496"/>
    </source>
</evidence>
<dbReference type="RefSeq" id="WP_087034717.1">
    <property type="nucleotide sequence ID" value="NZ_CP021377.1"/>
</dbReference>
<evidence type="ECO:0000313" key="2">
    <source>
        <dbReference type="EMBL" id="ART81631.1"/>
    </source>
</evidence>
<dbReference type="GO" id="GO:0015833">
    <property type="term" value="P:peptide transport"/>
    <property type="evidence" value="ECO:0007669"/>
    <property type="project" value="TreeGrafter"/>
</dbReference>
<dbReference type="Gene3D" id="3.90.76.10">
    <property type="entry name" value="Dipeptide-binding Protein, Domain 1"/>
    <property type="match status" value="1"/>
</dbReference>